<name>A0A9P3LHH5_9APHY</name>
<feature type="region of interest" description="Disordered" evidence="1">
    <location>
        <begin position="1"/>
        <end position="33"/>
    </location>
</feature>
<keyword evidence="3" id="KW-1185">Reference proteome</keyword>
<accession>A0A9P3LHH5</accession>
<comment type="caution">
    <text evidence="2">The sequence shown here is derived from an EMBL/GenBank/DDBJ whole genome shotgun (WGS) entry which is preliminary data.</text>
</comment>
<evidence type="ECO:0000313" key="3">
    <source>
        <dbReference type="Proteomes" id="UP000703269"/>
    </source>
</evidence>
<organism evidence="2 3">
    <name type="scientific">Phanerochaete sordida</name>
    <dbReference type="NCBI Taxonomy" id="48140"/>
    <lineage>
        <taxon>Eukaryota</taxon>
        <taxon>Fungi</taxon>
        <taxon>Dikarya</taxon>
        <taxon>Basidiomycota</taxon>
        <taxon>Agaricomycotina</taxon>
        <taxon>Agaricomycetes</taxon>
        <taxon>Polyporales</taxon>
        <taxon>Phanerochaetaceae</taxon>
        <taxon>Phanerochaete</taxon>
    </lineage>
</organism>
<dbReference type="EMBL" id="BPQB01000042">
    <property type="protein sequence ID" value="GJE94674.1"/>
    <property type="molecule type" value="Genomic_DNA"/>
</dbReference>
<proteinExistence type="predicted"/>
<gene>
    <name evidence="2" type="ORF">PsYK624_108450</name>
</gene>
<reference evidence="2 3" key="1">
    <citation type="submission" date="2021-08" db="EMBL/GenBank/DDBJ databases">
        <title>Draft Genome Sequence of Phanerochaete sordida strain YK-624.</title>
        <authorList>
            <person name="Mori T."/>
            <person name="Dohra H."/>
            <person name="Suzuki T."/>
            <person name="Kawagishi H."/>
            <person name="Hirai H."/>
        </authorList>
    </citation>
    <scope>NUCLEOTIDE SEQUENCE [LARGE SCALE GENOMIC DNA]</scope>
    <source>
        <strain evidence="2 3">YK-624</strain>
    </source>
</reference>
<dbReference type="AlphaFoldDB" id="A0A9P3LHH5"/>
<protein>
    <submittedName>
        <fullName evidence="2">Uncharacterized protein</fullName>
    </submittedName>
</protein>
<evidence type="ECO:0000313" key="2">
    <source>
        <dbReference type="EMBL" id="GJE94674.1"/>
    </source>
</evidence>
<dbReference type="Proteomes" id="UP000703269">
    <property type="component" value="Unassembled WGS sequence"/>
</dbReference>
<evidence type="ECO:0000256" key="1">
    <source>
        <dbReference type="SAM" id="MobiDB-lite"/>
    </source>
</evidence>
<sequence>MPPERYATASSSVATARPRSGASREIRPTPTIPDLAALRADRRGIVLCPYRRTTRPVSAPATTNLRTGRRFE</sequence>